<keyword evidence="5 8" id="KW-1133">Transmembrane helix</keyword>
<evidence type="ECO:0000256" key="6">
    <source>
        <dbReference type="ARBA" id="ARBA00023136"/>
    </source>
</evidence>
<gene>
    <name evidence="10" type="ORF">Phou_004560</name>
</gene>
<evidence type="ECO:0000256" key="5">
    <source>
        <dbReference type="ARBA" id="ARBA00022989"/>
    </source>
</evidence>
<dbReference type="AlphaFoldDB" id="A0A6V8K2T9"/>
<dbReference type="PANTHER" id="PTHR48041:SF139">
    <property type="entry name" value="PROTEIN SCARLET"/>
    <property type="match status" value="1"/>
</dbReference>
<dbReference type="SUPFAM" id="SSF52540">
    <property type="entry name" value="P-loop containing nucleoside triphosphate hydrolases"/>
    <property type="match status" value="1"/>
</dbReference>
<keyword evidence="4 8" id="KW-0812">Transmembrane</keyword>
<feature type="region of interest" description="Disordered" evidence="7">
    <location>
        <begin position="288"/>
        <end position="369"/>
    </location>
</feature>
<feature type="compositionally biased region" description="Basic residues" evidence="7">
    <location>
        <begin position="325"/>
        <end position="337"/>
    </location>
</feature>
<organism evidence="10 11">
    <name type="scientific">Phytohabitans houttuyneae</name>
    <dbReference type="NCBI Taxonomy" id="1076126"/>
    <lineage>
        <taxon>Bacteria</taxon>
        <taxon>Bacillati</taxon>
        <taxon>Actinomycetota</taxon>
        <taxon>Actinomycetes</taxon>
        <taxon>Micromonosporales</taxon>
        <taxon>Micromonosporaceae</taxon>
    </lineage>
</organism>
<dbReference type="EMBL" id="BLPF01000001">
    <property type="protein sequence ID" value="GFJ76276.1"/>
    <property type="molecule type" value="Genomic_DNA"/>
</dbReference>
<evidence type="ECO:0000256" key="2">
    <source>
        <dbReference type="ARBA" id="ARBA00022448"/>
    </source>
</evidence>
<feature type="compositionally biased region" description="Low complexity" evidence="7">
    <location>
        <begin position="348"/>
        <end position="369"/>
    </location>
</feature>
<accession>A0A6V8K2T9</accession>
<dbReference type="InterPro" id="IPR027417">
    <property type="entry name" value="P-loop_NTPase"/>
</dbReference>
<dbReference type="InterPro" id="IPR050352">
    <property type="entry name" value="ABCG_transporters"/>
</dbReference>
<protein>
    <recommendedName>
        <fullName evidence="9">ABC transporter domain-containing protein</fullName>
    </recommendedName>
</protein>
<feature type="transmembrane region" description="Helical" evidence="8">
    <location>
        <begin position="986"/>
        <end position="1006"/>
    </location>
</feature>
<name>A0A6V8K2T9_9ACTN</name>
<feature type="transmembrane region" description="Helical" evidence="8">
    <location>
        <begin position="1043"/>
        <end position="1061"/>
    </location>
</feature>
<feature type="region of interest" description="Disordered" evidence="7">
    <location>
        <begin position="467"/>
        <end position="537"/>
    </location>
</feature>
<keyword evidence="11" id="KW-1185">Reference proteome</keyword>
<evidence type="ECO:0000256" key="7">
    <source>
        <dbReference type="SAM" id="MobiDB-lite"/>
    </source>
</evidence>
<feature type="transmembrane region" description="Helical" evidence="8">
    <location>
        <begin position="886"/>
        <end position="907"/>
    </location>
</feature>
<evidence type="ECO:0000256" key="3">
    <source>
        <dbReference type="ARBA" id="ARBA00022553"/>
    </source>
</evidence>
<dbReference type="GO" id="GO:0042626">
    <property type="term" value="F:ATPase-coupled transmembrane transporter activity"/>
    <property type="evidence" value="ECO:0007669"/>
    <property type="project" value="TreeGrafter"/>
</dbReference>
<dbReference type="GO" id="GO:0016887">
    <property type="term" value="F:ATP hydrolysis activity"/>
    <property type="evidence" value="ECO:0007669"/>
    <property type="project" value="InterPro"/>
</dbReference>
<comment type="caution">
    <text evidence="10">The sequence shown here is derived from an EMBL/GenBank/DDBJ whole genome shotgun (WGS) entry which is preliminary data.</text>
</comment>
<proteinExistence type="predicted"/>
<evidence type="ECO:0000256" key="8">
    <source>
        <dbReference type="SAM" id="Phobius"/>
    </source>
</evidence>
<dbReference type="CDD" id="cd00060">
    <property type="entry name" value="FHA"/>
    <property type="match status" value="1"/>
</dbReference>
<evidence type="ECO:0000313" key="11">
    <source>
        <dbReference type="Proteomes" id="UP000482800"/>
    </source>
</evidence>
<dbReference type="PANTHER" id="PTHR48041">
    <property type="entry name" value="ABC TRANSPORTER G FAMILY MEMBER 28"/>
    <property type="match status" value="1"/>
</dbReference>
<dbReference type="InterPro" id="IPR003439">
    <property type="entry name" value="ABC_transporter-like_ATP-bd"/>
</dbReference>
<sequence>MDQIVDDHWVELAELSGLERLAWADAGNSTLWRCRLRGVEYVFKQYSVEFRTGAQQHALGGLIAWRDGLARHDRDHLDAIAAWPRYRVRQRGILEGVLLPFAAREFFQLDRIDGAETPRTIAHLQHYKADRQVRTGASLQVKCLALGHAAEALLWFHDHNVVVNDLRELNILSTLDGQRVYYVDCDAMMGPWGEVSPAAAPGYLMSLLPRSDRADRRTDLCRLAWLAIWLLLDQFGLMDPPMDKLRRLVADGPADLLRRTSKLDPFEVAEWRRLADRWVRTWTGTAPVMQRAPSRPSRRPCRCPSAGGRSSCPHRRVDGCPRSTGNRRSRPHPRRRWATPDAGRRRTPGAASRRCGSSRSSRSRSWPPARSCRCWSKEVRPDQVGAGRSAVGSLLLILGGAERRLPEQDVHYLWMDANRLRVSANPPSIEVCVGHFVCEFGPWSFYAGPSECPRELRINGRPVTERDVALPGDRAEVRLAGEPYSEPAPRQERPAPRSTKDYSRPAHGGGGAGPGTATRQRVIGPPGTDADLVIDDPSVRPDHARVEVDARGAWWVTAHNGKVYVDGEPVDWTVREPGSRFMVGRRTVTVPGRGGRRGGRALGVELAGVTVRRGGRALLDNVTLSVPAGDFVAVVGQNEASPQMLLGLVAGAHRPDSGTVRVGGSSRRGDPAVRCVPATDDLHGTLTVREVLGYAAALRSGAGEAARVAALVEEALSWLGLEAEADKWVRTLSEPQRKRLSVAAEVVQRPGLLLVPQSRTSHDIGRDSDLLSRLRTVSRDTNCTVVVATGSVGGLDGADLVVVLDAQGRTRFAGPPGQPLANQPDLTWGEWVATLDLSGGDPGGGVRPLPPSSPPACETVIQPDGALAGMPAAVARQWLLFWRRGPGALAALPLLPVVGAILAALLLDGPAGPLAVAVLTGLSVGRADLVTERAALARDRRAGFGAGALVAAKLVVFGAVCAVLAVPAGVATAGALPRVPGPPSWVSAWLLLWLVMVLSLCAGALATAATRTLFAAAVVGAAAVPALGALLWVLFALGWVPALLGPVVLALGAGRLAAAVLEARLQP</sequence>
<feature type="compositionally biased region" description="Basic and acidic residues" evidence="7">
    <location>
        <begin position="489"/>
        <end position="504"/>
    </location>
</feature>
<dbReference type="Pfam" id="PF00498">
    <property type="entry name" value="FHA"/>
    <property type="match status" value="1"/>
</dbReference>
<dbReference type="PROSITE" id="PS50893">
    <property type="entry name" value="ABC_TRANSPORTER_2"/>
    <property type="match status" value="1"/>
</dbReference>
<feature type="domain" description="ABC transporter" evidence="9">
    <location>
        <begin position="604"/>
        <end position="832"/>
    </location>
</feature>
<reference evidence="10 11" key="2">
    <citation type="submission" date="2020-03" db="EMBL/GenBank/DDBJ databases">
        <authorList>
            <person name="Ichikawa N."/>
            <person name="Kimura A."/>
            <person name="Kitahashi Y."/>
            <person name="Uohara A."/>
        </authorList>
    </citation>
    <scope>NUCLEOTIDE SEQUENCE [LARGE SCALE GENOMIC DNA]</scope>
    <source>
        <strain evidence="10 11">NBRC 108639</strain>
    </source>
</reference>
<dbReference type="Pfam" id="PF00005">
    <property type="entry name" value="ABC_tran"/>
    <property type="match status" value="1"/>
</dbReference>
<dbReference type="SUPFAM" id="SSF49879">
    <property type="entry name" value="SMAD/FHA domain"/>
    <property type="match status" value="1"/>
</dbReference>
<keyword evidence="6 8" id="KW-0472">Membrane</keyword>
<dbReference type="Gene3D" id="2.60.200.20">
    <property type="match status" value="1"/>
</dbReference>
<reference evidence="10 11" key="1">
    <citation type="submission" date="2020-03" db="EMBL/GenBank/DDBJ databases">
        <title>Whole genome shotgun sequence of Phytohabitans houttuyneae NBRC 108639.</title>
        <authorList>
            <person name="Komaki H."/>
            <person name="Tamura T."/>
        </authorList>
    </citation>
    <scope>NUCLEOTIDE SEQUENCE [LARGE SCALE GENOMIC DNA]</scope>
    <source>
        <strain evidence="10 11">NBRC 108639</strain>
    </source>
</reference>
<dbReference type="InterPro" id="IPR000253">
    <property type="entry name" value="FHA_dom"/>
</dbReference>
<dbReference type="GO" id="GO:0016020">
    <property type="term" value="C:membrane"/>
    <property type="evidence" value="ECO:0007669"/>
    <property type="project" value="UniProtKB-SubCell"/>
</dbReference>
<feature type="transmembrane region" description="Helical" evidence="8">
    <location>
        <begin position="1013"/>
        <end position="1037"/>
    </location>
</feature>
<dbReference type="Proteomes" id="UP000482800">
    <property type="component" value="Unassembled WGS sequence"/>
</dbReference>
<evidence type="ECO:0000259" key="9">
    <source>
        <dbReference type="PROSITE" id="PS50893"/>
    </source>
</evidence>
<feature type="compositionally biased region" description="Basic and acidic residues" evidence="7">
    <location>
        <begin position="467"/>
        <end position="479"/>
    </location>
</feature>
<feature type="transmembrane region" description="Helical" evidence="8">
    <location>
        <begin position="942"/>
        <end position="966"/>
    </location>
</feature>
<comment type="subcellular location">
    <subcellularLocation>
        <location evidence="1">Membrane</location>
        <topology evidence="1">Multi-pass membrane protein</topology>
    </subcellularLocation>
</comment>
<keyword evidence="2" id="KW-0813">Transport</keyword>
<keyword evidence="3" id="KW-0597">Phosphoprotein</keyword>
<evidence type="ECO:0000256" key="4">
    <source>
        <dbReference type="ARBA" id="ARBA00022692"/>
    </source>
</evidence>
<dbReference type="RefSeq" id="WP_173053104.1">
    <property type="nucleotide sequence ID" value="NZ_BLPF01000001.1"/>
</dbReference>
<dbReference type="GO" id="GO:0005524">
    <property type="term" value="F:ATP binding"/>
    <property type="evidence" value="ECO:0007669"/>
    <property type="project" value="InterPro"/>
</dbReference>
<evidence type="ECO:0000313" key="10">
    <source>
        <dbReference type="EMBL" id="GFJ76276.1"/>
    </source>
</evidence>
<dbReference type="InterPro" id="IPR008984">
    <property type="entry name" value="SMAD_FHA_dom_sf"/>
</dbReference>
<dbReference type="Gene3D" id="3.40.50.300">
    <property type="entry name" value="P-loop containing nucleotide triphosphate hydrolases"/>
    <property type="match status" value="1"/>
</dbReference>
<evidence type="ECO:0000256" key="1">
    <source>
        <dbReference type="ARBA" id="ARBA00004141"/>
    </source>
</evidence>